<accession>A0A839SH22</accession>
<gene>
    <name evidence="2" type="ORF">FHS11_002246</name>
</gene>
<organism evidence="2 3">
    <name type="scientific">Mucilaginibacter gotjawali</name>
    <dbReference type="NCBI Taxonomy" id="1550579"/>
    <lineage>
        <taxon>Bacteria</taxon>
        <taxon>Pseudomonadati</taxon>
        <taxon>Bacteroidota</taxon>
        <taxon>Sphingobacteriia</taxon>
        <taxon>Sphingobacteriales</taxon>
        <taxon>Sphingobacteriaceae</taxon>
        <taxon>Mucilaginibacter</taxon>
    </lineage>
</organism>
<feature type="signal peptide" evidence="1">
    <location>
        <begin position="1"/>
        <end position="19"/>
    </location>
</feature>
<comment type="caution">
    <text evidence="2">The sequence shown here is derived from an EMBL/GenBank/DDBJ whole genome shotgun (WGS) entry which is preliminary data.</text>
</comment>
<dbReference type="RefSeq" id="WP_183475936.1">
    <property type="nucleotide sequence ID" value="NZ_JACHWX010000005.1"/>
</dbReference>
<evidence type="ECO:0000256" key="1">
    <source>
        <dbReference type="SAM" id="SignalP"/>
    </source>
</evidence>
<evidence type="ECO:0008006" key="4">
    <source>
        <dbReference type="Google" id="ProtNLM"/>
    </source>
</evidence>
<keyword evidence="3" id="KW-1185">Reference proteome</keyword>
<evidence type="ECO:0000313" key="3">
    <source>
        <dbReference type="Proteomes" id="UP000539265"/>
    </source>
</evidence>
<protein>
    <recommendedName>
        <fullName evidence="4">Auto-transporter adhesin head GIN domain-containing protein</fullName>
    </recommendedName>
</protein>
<name>A0A839SH22_9SPHI</name>
<proteinExistence type="predicted"/>
<evidence type="ECO:0000313" key="2">
    <source>
        <dbReference type="EMBL" id="MBB3055827.1"/>
    </source>
</evidence>
<dbReference type="AlphaFoldDB" id="A0A839SH22"/>
<keyword evidence="1" id="KW-0732">Signal</keyword>
<dbReference type="Proteomes" id="UP000539265">
    <property type="component" value="Unassembled WGS sequence"/>
</dbReference>
<sequence length="172" mass="19317">MKKLLLITTCLFISNFLFSQNDCKFKLISNPVTGKEINAISISTNSMGKCILSKKDTAILMIYKTTSFVAIMEAKTDDIRIELDSVEITFDGDIDKKTICKIRGNATAENRSVLKPIIESPSFELILTRKLLELFMNSDAVHLKLFGERGTEGSAYFTKGDLKKIKKTLQCF</sequence>
<feature type="chain" id="PRO_5032478470" description="Auto-transporter adhesin head GIN domain-containing protein" evidence="1">
    <location>
        <begin position="20"/>
        <end position="172"/>
    </location>
</feature>
<dbReference type="EMBL" id="JACHWX010000005">
    <property type="protein sequence ID" value="MBB3055827.1"/>
    <property type="molecule type" value="Genomic_DNA"/>
</dbReference>
<reference evidence="2" key="1">
    <citation type="submission" date="2020-08" db="EMBL/GenBank/DDBJ databases">
        <title>Genomic Encyclopedia of Type Strains, Phase III (KMG-III): the genomes of soil and plant-associated and newly described type strains.</title>
        <authorList>
            <person name="Whitman W."/>
        </authorList>
    </citation>
    <scope>NUCLEOTIDE SEQUENCE [LARGE SCALE GENOMIC DNA]</scope>
    <source>
        <strain evidence="2">CECT 8628</strain>
    </source>
</reference>